<dbReference type="Pfam" id="PF02152">
    <property type="entry name" value="FolB"/>
    <property type="match status" value="1"/>
</dbReference>
<name>A0ABY0VA63_9ACTO</name>
<evidence type="ECO:0000256" key="4">
    <source>
        <dbReference type="ARBA" id="ARBA00022679"/>
    </source>
</evidence>
<evidence type="ECO:0000259" key="11">
    <source>
        <dbReference type="PROSITE" id="PS00794"/>
    </source>
</evidence>
<gene>
    <name evidence="12" type="ORF">SAMN04489714_1701</name>
</gene>
<dbReference type="Gene3D" id="3.30.70.560">
    <property type="entry name" value="7,8-Dihydro-6-hydroxymethylpterin-pyrophosphokinase HPPK"/>
    <property type="match status" value="1"/>
</dbReference>
<dbReference type="InterPro" id="IPR043133">
    <property type="entry name" value="GTP-CH-I_C/QueF"/>
</dbReference>
<feature type="region of interest" description="Disordered" evidence="10">
    <location>
        <begin position="445"/>
        <end position="641"/>
    </location>
</feature>
<evidence type="ECO:0000313" key="12">
    <source>
        <dbReference type="EMBL" id="SDU02594.1"/>
    </source>
</evidence>
<feature type="compositionally biased region" description="Acidic residues" evidence="10">
    <location>
        <begin position="584"/>
        <end position="597"/>
    </location>
</feature>
<evidence type="ECO:0000256" key="2">
    <source>
        <dbReference type="ARBA" id="ARBA00005051"/>
    </source>
</evidence>
<dbReference type="PROSITE" id="PS00794">
    <property type="entry name" value="HPPK"/>
    <property type="match status" value="1"/>
</dbReference>
<dbReference type="InterPro" id="IPR035907">
    <property type="entry name" value="Hppk_sf"/>
</dbReference>
<keyword evidence="4" id="KW-0808">Transferase</keyword>
<evidence type="ECO:0000256" key="5">
    <source>
        <dbReference type="ARBA" id="ARBA00022741"/>
    </source>
</evidence>
<comment type="similarity">
    <text evidence="9">Belongs to the DHNA family.</text>
</comment>
<feature type="compositionally biased region" description="Acidic residues" evidence="10">
    <location>
        <begin position="490"/>
        <end position="501"/>
    </location>
</feature>
<evidence type="ECO:0000256" key="10">
    <source>
        <dbReference type="SAM" id="MobiDB-lite"/>
    </source>
</evidence>
<dbReference type="NCBIfam" id="TIGR01498">
    <property type="entry name" value="folK"/>
    <property type="match status" value="1"/>
</dbReference>
<feature type="compositionally biased region" description="Basic residues" evidence="10">
    <location>
        <begin position="604"/>
        <end position="618"/>
    </location>
</feature>
<dbReference type="InterPro" id="IPR006156">
    <property type="entry name" value="Dihydroneopterin_aldolase"/>
</dbReference>
<dbReference type="InterPro" id="IPR000550">
    <property type="entry name" value="Hppk"/>
</dbReference>
<comment type="pathway">
    <text evidence="9">Cofactor biosynthesis; tetrahydrofolate biosynthesis; 2-amino-4-hydroxy-6-hydroxymethyl-7,8-dihydropteridine diphosphate from 7,8-dihydroneopterin triphosphate: step 3/4.</text>
</comment>
<keyword evidence="9" id="KW-0456">Lyase</keyword>
<protein>
    <recommendedName>
        <fullName evidence="9">Bifunctional folate synthesis protein</fullName>
    </recommendedName>
    <domain>
        <recommendedName>
            <fullName evidence="9">Dihydroneopterin aldolase</fullName>
            <shortName evidence="9">DHNA</shortName>
            <ecNumber evidence="9">4.1.2.25</ecNumber>
        </recommendedName>
        <alternativeName>
            <fullName evidence="9">7,8-dihydroneopterin aldolase</fullName>
        </alternativeName>
    </domain>
    <domain>
        <recommendedName>
            <fullName evidence="9">2-amino-4-hydroxy-6-hydroxymethyldihydropteridine pyrophosphokinase</fullName>
            <ecNumber evidence="9">2.7.6.3</ecNumber>
        </recommendedName>
        <alternativeName>
            <fullName evidence="9">6-hydroxymethyl-7,8-dihydropterin pyrophosphokinase</fullName>
            <shortName evidence="9">PPPK</shortName>
        </alternativeName>
        <alternativeName>
            <fullName evidence="9">7,8-dihydro-6-hydroxymethylpterin pyrophosphokinase</fullName>
            <shortName evidence="9">HPPK</shortName>
        </alternativeName>
    </domain>
</protein>
<keyword evidence="7" id="KW-0067">ATP-binding</keyword>
<dbReference type="NCBIfam" id="TIGR00525">
    <property type="entry name" value="folB"/>
    <property type="match status" value="1"/>
</dbReference>
<accession>A0ABY0VA63</accession>
<keyword evidence="5" id="KW-0547">Nucleotide-binding</keyword>
<sequence>MARKLDIITLRGLSAAGRHGVFDSERESEQPFHVDISLWVDTTEAAHSDDIDQTVSYADIAEEAVAVLSGPSVSLLETLAQRVADAALAHPRVEGVEVTVHKPMAPLAQQFSDVLVTIRRGTCDEAPLHVETLQRADEVEDARGPLEKSSPTLPPLPPVPASLVQRPVADNTSAVREHPGEAKTAGSSNRRVDYAIVLPPRRTSTYQPHGLDDAAQTRHVVLALGGNEGNAPVTLAAAVGKLIDLDGFEVDNVSPLLRTQAVIDEGTAPQRDYWNAVVLGRTTLDAEELLLRCQGFEAELGRVRHEHWGPRTVDIDIVTVEGTTCHTPTLTLPHPYVHQRAFVLVPWNMADPLAELVDAHGNATSVAQLALAAPDRNGIRDAVTDWLDDPASVMDESDRVLASQVDEPLSKLDLLPPESKIGLRPSESGTDVLWRNLWKQWQSSPLDNSERHEQAEAPAQASSDVPTDVSADALPTPPAPSDAARREQEDVPAEAPVDEPADLPADQPINESADEPLAADEPVAGSQQGGYELPEPPVASTREDMSDTSEIMIPSSLLRRRSVRWVPVRSEHNSGEGKRAYTDAESDPDAGADDPVPEGDTRGRRGAASRSTSRRGKAHVPALPDWNFQSSSPARIIDDADEAPVRRRSILDPHIADQFPHGPLPDDETTTTSVVRGRTVRPTVTGHIPVIRRDEGQAQ</sequence>
<comment type="catalytic activity">
    <reaction evidence="1">
        <text>6-hydroxymethyl-7,8-dihydropterin + ATP = (7,8-dihydropterin-6-yl)methyl diphosphate + AMP + H(+)</text>
        <dbReference type="Rhea" id="RHEA:11412"/>
        <dbReference type="ChEBI" id="CHEBI:15378"/>
        <dbReference type="ChEBI" id="CHEBI:30616"/>
        <dbReference type="ChEBI" id="CHEBI:44841"/>
        <dbReference type="ChEBI" id="CHEBI:72950"/>
        <dbReference type="ChEBI" id="CHEBI:456215"/>
        <dbReference type="EC" id="2.7.6.3"/>
    </reaction>
</comment>
<dbReference type="CDD" id="cd00483">
    <property type="entry name" value="HPPK"/>
    <property type="match status" value="1"/>
</dbReference>
<evidence type="ECO:0000256" key="7">
    <source>
        <dbReference type="ARBA" id="ARBA00022840"/>
    </source>
</evidence>
<proteinExistence type="inferred from homology"/>
<dbReference type="Proteomes" id="UP000198976">
    <property type="component" value="Chromosome I"/>
</dbReference>
<organism evidence="12 13">
    <name type="scientific">Schaalia radingae</name>
    <dbReference type="NCBI Taxonomy" id="131110"/>
    <lineage>
        <taxon>Bacteria</taxon>
        <taxon>Bacillati</taxon>
        <taxon>Actinomycetota</taxon>
        <taxon>Actinomycetes</taxon>
        <taxon>Actinomycetales</taxon>
        <taxon>Actinomycetaceae</taxon>
        <taxon>Schaalia</taxon>
    </lineage>
</organism>
<feature type="domain" description="7,8-dihydro-6-hydroxymethylpterin-pyrophosphokinase" evidence="11">
    <location>
        <begin position="307"/>
        <end position="318"/>
    </location>
</feature>
<dbReference type="PANTHER" id="PTHR43071">
    <property type="entry name" value="2-AMINO-4-HYDROXY-6-HYDROXYMETHYLDIHYDROPTERIDINE PYROPHOSPHOKINASE"/>
    <property type="match status" value="1"/>
</dbReference>
<comment type="similarity">
    <text evidence="3">In the N-terminal section; belongs to the DHNA family.</text>
</comment>
<keyword evidence="13" id="KW-1185">Reference proteome</keyword>
<evidence type="ECO:0000256" key="9">
    <source>
        <dbReference type="RuleBase" id="RU362079"/>
    </source>
</evidence>
<dbReference type="CDD" id="cd00534">
    <property type="entry name" value="DHNA_DHNTPE"/>
    <property type="match status" value="1"/>
</dbReference>
<dbReference type="NCBIfam" id="TIGR00526">
    <property type="entry name" value="folB_dom"/>
    <property type="match status" value="1"/>
</dbReference>
<dbReference type="Pfam" id="PF01288">
    <property type="entry name" value="HPPK"/>
    <property type="match status" value="1"/>
</dbReference>
<dbReference type="PANTHER" id="PTHR43071:SF1">
    <property type="entry name" value="2-AMINO-4-HYDROXY-6-HYDROXYMETHYLDIHYDROPTERIDINE PYROPHOSPHOKINASE"/>
    <property type="match status" value="1"/>
</dbReference>
<dbReference type="SUPFAM" id="SSF55620">
    <property type="entry name" value="Tetrahydrobiopterin biosynthesis enzymes-like"/>
    <property type="match status" value="1"/>
</dbReference>
<feature type="compositionally biased region" description="Basic and acidic residues" evidence="10">
    <location>
        <begin position="137"/>
        <end position="146"/>
    </location>
</feature>
<evidence type="ECO:0000256" key="1">
    <source>
        <dbReference type="ARBA" id="ARBA00000198"/>
    </source>
</evidence>
<evidence type="ECO:0000256" key="3">
    <source>
        <dbReference type="ARBA" id="ARBA00009640"/>
    </source>
</evidence>
<dbReference type="InterPro" id="IPR006157">
    <property type="entry name" value="FolB_dom"/>
</dbReference>
<dbReference type="EC" id="4.1.2.25" evidence="9"/>
<dbReference type="SUPFAM" id="SSF55083">
    <property type="entry name" value="6-hydroxymethyl-7,8-dihydropterin pyrophosphokinase, HPPK"/>
    <property type="match status" value="1"/>
</dbReference>
<keyword evidence="6" id="KW-0418">Kinase</keyword>
<dbReference type="EMBL" id="LT629792">
    <property type="protein sequence ID" value="SDU02594.1"/>
    <property type="molecule type" value="Genomic_DNA"/>
</dbReference>
<dbReference type="EC" id="2.7.6.3" evidence="9"/>
<comment type="catalytic activity">
    <reaction evidence="9">
        <text>7,8-dihydroneopterin = 6-hydroxymethyl-7,8-dihydropterin + glycolaldehyde</text>
        <dbReference type="Rhea" id="RHEA:10540"/>
        <dbReference type="ChEBI" id="CHEBI:17001"/>
        <dbReference type="ChEBI" id="CHEBI:17071"/>
        <dbReference type="ChEBI" id="CHEBI:44841"/>
        <dbReference type="EC" id="4.1.2.25"/>
    </reaction>
</comment>
<comment type="pathway">
    <text evidence="2">Cofactor biosynthesis; tetrahydrofolate biosynthesis; 2-amino-4-hydroxy-6-hydroxymethyl-7,8-dihydropteridine diphosphate from 7,8-dihydroneopterin triphosphate: step 4/4.</text>
</comment>
<dbReference type="SMART" id="SM00905">
    <property type="entry name" value="FolB"/>
    <property type="match status" value="1"/>
</dbReference>
<evidence type="ECO:0000313" key="13">
    <source>
        <dbReference type="Proteomes" id="UP000198976"/>
    </source>
</evidence>
<comment type="function">
    <text evidence="9">Catalyzes the conversion of 7,8-dihydroneopterin to 6-hydroxymethyl-7,8-dihydropterin.</text>
</comment>
<reference evidence="12 13" key="1">
    <citation type="submission" date="2016-10" db="EMBL/GenBank/DDBJ databases">
        <authorList>
            <person name="Varghese N."/>
            <person name="Submissions S."/>
        </authorList>
    </citation>
    <scope>NUCLEOTIDE SEQUENCE [LARGE SCALE GENOMIC DNA]</scope>
    <source>
        <strain evidence="12 13">DSM 9169</strain>
    </source>
</reference>
<dbReference type="Gene3D" id="3.30.1130.10">
    <property type="match status" value="1"/>
</dbReference>
<evidence type="ECO:0000256" key="8">
    <source>
        <dbReference type="ARBA" id="ARBA00022909"/>
    </source>
</evidence>
<dbReference type="RefSeq" id="WP_092648810.1">
    <property type="nucleotide sequence ID" value="NZ_LT629792.1"/>
</dbReference>
<feature type="region of interest" description="Disordered" evidence="10">
    <location>
        <begin position="137"/>
        <end position="160"/>
    </location>
</feature>
<keyword evidence="8 9" id="KW-0289">Folate biosynthesis</keyword>
<feature type="compositionally biased region" description="Basic and acidic residues" evidence="10">
    <location>
        <begin position="569"/>
        <end position="582"/>
    </location>
</feature>
<evidence type="ECO:0000256" key="6">
    <source>
        <dbReference type="ARBA" id="ARBA00022777"/>
    </source>
</evidence>